<comment type="similarity">
    <text evidence="8 9">Belongs to the TonB-dependent receptor family.</text>
</comment>
<accession>A0A0P0DDR5</accession>
<keyword evidence="5 9" id="KW-0798">TonB box</keyword>
<feature type="domain" description="TonB-dependent receptor-like beta-barrel" evidence="10">
    <location>
        <begin position="466"/>
        <end position="907"/>
    </location>
</feature>
<dbReference type="SUPFAM" id="SSF49464">
    <property type="entry name" value="Carboxypeptidase regulatory domain-like"/>
    <property type="match status" value="1"/>
</dbReference>
<evidence type="ECO:0000313" key="13">
    <source>
        <dbReference type="Proteomes" id="UP000057981"/>
    </source>
</evidence>
<evidence type="ECO:0008006" key="14">
    <source>
        <dbReference type="Google" id="ProtNLM"/>
    </source>
</evidence>
<evidence type="ECO:0000313" key="12">
    <source>
        <dbReference type="EMBL" id="ALJ06289.1"/>
    </source>
</evidence>
<reference evidence="12 13" key="1">
    <citation type="submission" date="2015-10" db="EMBL/GenBank/DDBJ databases">
        <authorList>
            <person name="Gilbert D.G."/>
        </authorList>
    </citation>
    <scope>NUCLEOTIDE SEQUENCE [LARGE SCALE GENOMIC DNA]</scope>
    <source>
        <strain evidence="13">HZ-22</strain>
    </source>
</reference>
<dbReference type="InterPro" id="IPR008969">
    <property type="entry name" value="CarboxyPept-like_regulatory"/>
</dbReference>
<name>A0A0P0DDR5_9FLAO</name>
<dbReference type="NCBIfam" id="TIGR04056">
    <property type="entry name" value="OMP_RagA_SusC"/>
    <property type="match status" value="1"/>
</dbReference>
<evidence type="ECO:0000256" key="9">
    <source>
        <dbReference type="RuleBase" id="RU003357"/>
    </source>
</evidence>
<evidence type="ECO:0000256" key="3">
    <source>
        <dbReference type="ARBA" id="ARBA00022452"/>
    </source>
</evidence>
<sequence>MEKNLSAINYSHVKRLKDQILWIMKKSLIGFCILFLSNSGFAYSQKLTLELGEVTLEEALISITEKTDINFFYSNFELDANKLVKADFVDVDVIVATMQLVGDGYSVQQEEENIILISPIKKKQSDTKAKESVQIIISGKITDEGGVPLPGASILEKGTMNGVSTDFDGNYEITVSQDAATLVFSYIGFVTQEVLVAGSSNIDIILVADNTNLDEIVIVGYGTQRKKDVAGAISTVDTEDLVLSSSPSIGDVLRGKAAGLQITQNSAQPGGGLDIQIRGAGSINASNEPLVVVDGFPISNFEDSTSGNRYDSGTQSILNSFNPNDIESISILKDASATSIYGARAANGVILLTTKKGKSGKVQVEYNSSFSYQPYTNSFDVLSLQEWMQLRNDVALENWEFKNGVAPYGSNTLEQAIENPVNGVAFSRFYSDDEILNAGSGTNWVDLVTRDGTTQQHNLSLRGGSESTKYYLSGNLYEQKGVLNNSAFDRASLRLNLDQKINDYINVGLNLTTSRIVNENSQLGDGQYENSGLIYSALKYGPHIEAIDEFGYYPVNPENSQEPNPYSLLTITDEGITDRSLTNFFMEIKPIKGMVARFQAGIDQGTNARNTYLPRTTLWGELENGKASIYNQKKNDQLFDFTLNYSKFIKEDHNFNFLIGYSRQKFRTESASSGNSAFKTDAFLWNNLNAGEGTKVLASSKSEENWVSYFGRLNYVYKDRYILTSSIRRDGSSKFAANNQFAVFSSVALAWDISQEPFMQNLKNVSQLKFRIGYGETGNSDFPENAFAAYEYYPAYLGSDESILVGAFQTRLENPDLKWETTKELNLGLDFGFFDGKLSGSVEVYNKNIEDLLQLKAINSYNPLNTVWANVGSTQSKGVELTLNTVNVDTESFKWRSSFTFSKFKDRWKERAEDWKPSVYENVDDPIRSRYSYISDGIMQIGDVVDAQPDLIPGQIKIKDVNGFLRDDLGNPVTDDNGIFLRTGEADGIIDAADTVLMGSTDPDFIAGFSNTLTYKNFDLNFHFNGMFGREMVDPTDLALGVSAEAVATNGQNVLRSIYDRWTPDNPSTTRPSSYYGYPEYGPGDFFLQDAWFIRLQNVSLAYNIPQKTFGKLIKSATVRFDAQNLFVITPYEGVDPETDAYAAAYPNVKTYTIGIDLKF</sequence>
<dbReference type="Proteomes" id="UP000057981">
    <property type="component" value="Chromosome"/>
</dbReference>
<dbReference type="FunFam" id="2.170.130.10:FF:000008">
    <property type="entry name" value="SusC/RagA family TonB-linked outer membrane protein"/>
    <property type="match status" value="1"/>
</dbReference>
<keyword evidence="7 8" id="KW-0998">Cell outer membrane</keyword>
<keyword evidence="13" id="KW-1185">Reference proteome</keyword>
<dbReference type="KEGG" id="ahz:APS56_14605"/>
<keyword evidence="4 8" id="KW-0812">Transmembrane</keyword>
<gene>
    <name evidence="12" type="ORF">APS56_14605</name>
</gene>
<dbReference type="AlphaFoldDB" id="A0A0P0DDR5"/>
<dbReference type="PATRIC" id="fig|1736674.3.peg.2983"/>
<keyword evidence="3 8" id="KW-1134">Transmembrane beta strand</keyword>
<dbReference type="Gene3D" id="2.170.130.10">
    <property type="entry name" value="TonB-dependent receptor, plug domain"/>
    <property type="match status" value="1"/>
</dbReference>
<dbReference type="Gene3D" id="2.40.170.20">
    <property type="entry name" value="TonB-dependent receptor, beta-barrel domain"/>
    <property type="match status" value="1"/>
</dbReference>
<organism evidence="12 13">
    <name type="scientific">Pseudalgibacter alginicilyticus</name>
    <dbReference type="NCBI Taxonomy" id="1736674"/>
    <lineage>
        <taxon>Bacteria</taxon>
        <taxon>Pseudomonadati</taxon>
        <taxon>Bacteroidota</taxon>
        <taxon>Flavobacteriia</taxon>
        <taxon>Flavobacteriales</taxon>
        <taxon>Flavobacteriaceae</taxon>
        <taxon>Pseudalgibacter</taxon>
    </lineage>
</organism>
<proteinExistence type="inferred from homology"/>
<dbReference type="PROSITE" id="PS52016">
    <property type="entry name" value="TONB_DEPENDENT_REC_3"/>
    <property type="match status" value="1"/>
</dbReference>
<dbReference type="RefSeq" id="WP_054729917.1">
    <property type="nucleotide sequence ID" value="NZ_CP012898.1"/>
</dbReference>
<evidence type="ECO:0000256" key="6">
    <source>
        <dbReference type="ARBA" id="ARBA00023136"/>
    </source>
</evidence>
<dbReference type="EMBL" id="CP012898">
    <property type="protein sequence ID" value="ALJ06289.1"/>
    <property type="molecule type" value="Genomic_DNA"/>
</dbReference>
<evidence type="ECO:0000256" key="2">
    <source>
        <dbReference type="ARBA" id="ARBA00022448"/>
    </source>
</evidence>
<dbReference type="InterPro" id="IPR023997">
    <property type="entry name" value="TonB-dep_OMP_SusC/RagA_CS"/>
</dbReference>
<dbReference type="NCBIfam" id="TIGR04057">
    <property type="entry name" value="SusC_RagA_signa"/>
    <property type="match status" value="1"/>
</dbReference>
<evidence type="ECO:0000259" key="11">
    <source>
        <dbReference type="Pfam" id="PF07715"/>
    </source>
</evidence>
<evidence type="ECO:0000256" key="8">
    <source>
        <dbReference type="PROSITE-ProRule" id="PRU01360"/>
    </source>
</evidence>
<dbReference type="Gene3D" id="2.60.40.1120">
    <property type="entry name" value="Carboxypeptidase-like, regulatory domain"/>
    <property type="match status" value="1"/>
</dbReference>
<dbReference type="SUPFAM" id="SSF56935">
    <property type="entry name" value="Porins"/>
    <property type="match status" value="1"/>
</dbReference>
<feature type="domain" description="TonB-dependent receptor plug" evidence="11">
    <location>
        <begin position="226"/>
        <end position="349"/>
    </location>
</feature>
<evidence type="ECO:0000256" key="7">
    <source>
        <dbReference type="ARBA" id="ARBA00023237"/>
    </source>
</evidence>
<dbReference type="InterPro" id="IPR000531">
    <property type="entry name" value="Beta-barrel_TonB"/>
</dbReference>
<dbReference type="STRING" id="1736674.APS56_14605"/>
<dbReference type="InterPro" id="IPR036942">
    <property type="entry name" value="Beta-barrel_TonB_sf"/>
</dbReference>
<evidence type="ECO:0000259" key="10">
    <source>
        <dbReference type="Pfam" id="PF00593"/>
    </source>
</evidence>
<evidence type="ECO:0000256" key="4">
    <source>
        <dbReference type="ARBA" id="ARBA00022692"/>
    </source>
</evidence>
<evidence type="ECO:0000256" key="1">
    <source>
        <dbReference type="ARBA" id="ARBA00004571"/>
    </source>
</evidence>
<dbReference type="InterPro" id="IPR039426">
    <property type="entry name" value="TonB-dep_rcpt-like"/>
</dbReference>
<dbReference type="Pfam" id="PF00593">
    <property type="entry name" value="TonB_dep_Rec_b-barrel"/>
    <property type="match status" value="1"/>
</dbReference>
<evidence type="ECO:0000256" key="5">
    <source>
        <dbReference type="ARBA" id="ARBA00023077"/>
    </source>
</evidence>
<dbReference type="GO" id="GO:0009279">
    <property type="term" value="C:cell outer membrane"/>
    <property type="evidence" value="ECO:0007669"/>
    <property type="project" value="UniProtKB-SubCell"/>
</dbReference>
<protein>
    <recommendedName>
        <fullName evidence="14">SusC/RagA family TonB-linked outer membrane protein</fullName>
    </recommendedName>
</protein>
<keyword evidence="2 8" id="KW-0813">Transport</keyword>
<dbReference type="InterPro" id="IPR023996">
    <property type="entry name" value="TonB-dep_OMP_SusC/RagA"/>
</dbReference>
<keyword evidence="6 8" id="KW-0472">Membrane</keyword>
<dbReference type="InterPro" id="IPR037066">
    <property type="entry name" value="Plug_dom_sf"/>
</dbReference>
<dbReference type="Pfam" id="PF07715">
    <property type="entry name" value="Plug"/>
    <property type="match status" value="1"/>
</dbReference>
<dbReference type="InterPro" id="IPR012910">
    <property type="entry name" value="Plug_dom"/>
</dbReference>
<dbReference type="Pfam" id="PF13715">
    <property type="entry name" value="CarbopepD_reg_2"/>
    <property type="match status" value="1"/>
</dbReference>
<comment type="subcellular location">
    <subcellularLocation>
        <location evidence="1 8">Cell outer membrane</location>
        <topology evidence="1 8">Multi-pass membrane protein</topology>
    </subcellularLocation>
</comment>